<feature type="transmembrane region" description="Helical" evidence="7">
    <location>
        <begin position="371"/>
        <end position="391"/>
    </location>
</feature>
<keyword evidence="6 7" id="KW-0472">Membrane</keyword>
<evidence type="ECO:0000256" key="4">
    <source>
        <dbReference type="ARBA" id="ARBA00022692"/>
    </source>
</evidence>
<evidence type="ECO:0000256" key="1">
    <source>
        <dbReference type="ARBA" id="ARBA00004651"/>
    </source>
</evidence>
<feature type="transmembrane region" description="Helical" evidence="7">
    <location>
        <begin position="221"/>
        <end position="246"/>
    </location>
</feature>
<evidence type="ECO:0000256" key="5">
    <source>
        <dbReference type="ARBA" id="ARBA00022989"/>
    </source>
</evidence>
<evidence type="ECO:0000256" key="6">
    <source>
        <dbReference type="ARBA" id="ARBA00023136"/>
    </source>
</evidence>
<feature type="transmembrane region" description="Helical" evidence="7">
    <location>
        <begin position="35"/>
        <end position="61"/>
    </location>
</feature>
<feature type="transmembrane region" description="Helical" evidence="7">
    <location>
        <begin position="342"/>
        <end position="365"/>
    </location>
</feature>
<proteinExistence type="predicted"/>
<evidence type="ECO:0000313" key="8">
    <source>
        <dbReference type="EMBL" id="QOR47658.1"/>
    </source>
</evidence>
<dbReference type="SUPFAM" id="SSF103473">
    <property type="entry name" value="MFS general substrate transporter"/>
    <property type="match status" value="1"/>
</dbReference>
<protein>
    <submittedName>
        <fullName evidence="8">MFS transporter</fullName>
    </submittedName>
</protein>
<dbReference type="RefSeq" id="WP_197553031.1">
    <property type="nucleotide sequence ID" value="NZ_CP063212.1"/>
</dbReference>
<feature type="transmembrane region" description="Helical" evidence="7">
    <location>
        <begin position="161"/>
        <end position="184"/>
    </location>
</feature>
<dbReference type="InterPro" id="IPR036259">
    <property type="entry name" value="MFS_trans_sf"/>
</dbReference>
<comment type="subcellular location">
    <subcellularLocation>
        <location evidence="1">Cell membrane</location>
        <topology evidence="1">Multi-pass membrane protein</topology>
    </subcellularLocation>
</comment>
<keyword evidence="4 7" id="KW-0812">Transmembrane</keyword>
<evidence type="ECO:0000313" key="9">
    <source>
        <dbReference type="Proteomes" id="UP000594961"/>
    </source>
</evidence>
<dbReference type="CDD" id="cd06173">
    <property type="entry name" value="MFS_MefA_like"/>
    <property type="match status" value="1"/>
</dbReference>
<feature type="transmembrane region" description="Helical" evidence="7">
    <location>
        <begin position="307"/>
        <end position="330"/>
    </location>
</feature>
<keyword evidence="2" id="KW-0813">Transport</keyword>
<evidence type="ECO:0000256" key="2">
    <source>
        <dbReference type="ARBA" id="ARBA00022448"/>
    </source>
</evidence>
<dbReference type="PANTHER" id="PTHR23513:SF6">
    <property type="entry name" value="MAJOR FACILITATOR SUPERFAMILY ASSOCIATED DOMAIN-CONTAINING PROTEIN"/>
    <property type="match status" value="1"/>
</dbReference>
<evidence type="ECO:0000256" key="3">
    <source>
        <dbReference type="ARBA" id="ARBA00022475"/>
    </source>
</evidence>
<reference evidence="8 9" key="1">
    <citation type="submission" date="2020-10" db="EMBL/GenBank/DDBJ databases">
        <title>Trueperella pecoris sp. nov. isolated from bovine and porcine specimens.</title>
        <authorList>
            <person name="Schoenecker L."/>
            <person name="Schnydrig P."/>
            <person name="Brodard I."/>
            <person name="Thomann A."/>
            <person name="Hemphill A."/>
            <person name="Rodriguez-Campos S."/>
            <person name="Perreten V."/>
            <person name="Jores J."/>
            <person name="Kittl S."/>
        </authorList>
    </citation>
    <scope>NUCLEOTIDE SEQUENCE [LARGE SCALE GENOMIC DNA]</scope>
    <source>
        <strain evidence="8 9">19OD0592</strain>
    </source>
</reference>
<feature type="transmembrane region" description="Helical" evidence="7">
    <location>
        <begin position="82"/>
        <end position="110"/>
    </location>
</feature>
<dbReference type="GO" id="GO:0005886">
    <property type="term" value="C:plasma membrane"/>
    <property type="evidence" value="ECO:0007669"/>
    <property type="project" value="UniProtKB-SubCell"/>
</dbReference>
<feature type="transmembrane region" description="Helical" evidence="7">
    <location>
        <begin position="284"/>
        <end position="301"/>
    </location>
</feature>
<organism evidence="8 9">
    <name type="scientific">Trueperella pecoris</name>
    <dbReference type="NCBI Taxonomy" id="2733571"/>
    <lineage>
        <taxon>Bacteria</taxon>
        <taxon>Bacillati</taxon>
        <taxon>Actinomycetota</taxon>
        <taxon>Actinomycetes</taxon>
        <taxon>Actinomycetales</taxon>
        <taxon>Actinomycetaceae</taxon>
        <taxon>Trueperella</taxon>
    </lineage>
</organism>
<keyword evidence="3" id="KW-1003">Cell membrane</keyword>
<dbReference type="Proteomes" id="UP000594961">
    <property type="component" value="Chromosome"/>
</dbReference>
<sequence length="403" mass="42013">MRTSALWQMEDYRWWFSAKALDESGNSIRQLALTLVAYAISGSATIAGLVGTVSLVMRFALALPGGLAVDRFDRRRLMQIKAGCSVLIWATFIALLATQTLTVALLLAIVSALSLLSGLTGGASDALLRSIVPKDQYAQARAINEGREAAIELGGPPLGGFLYSVASFLPFVVSLLGNLGMLIVTSKIKSSPAPAPRQEDTLLRRIAGGFTAVLGPINFRVIMLVVLIANIGFLLVQSGVTIALVAEGMNPVQVGLLGTAAASGVLLGAMWTPSMLSTIPTGQLVSGCFIAMTLCVIPMALTSNLIILAASMFASVMFAPAISAGLDGFIFSSLDEWVQGRAASVVQLIIGGPCALCPLLAGLIIENSGRAMLVLACVAIMALASLIAIVAKSVRTIPLPTQW</sequence>
<dbReference type="AlphaFoldDB" id="A0A7M1R0E5"/>
<feature type="transmembrane region" description="Helical" evidence="7">
    <location>
        <begin position="252"/>
        <end position="272"/>
    </location>
</feature>
<keyword evidence="5 7" id="KW-1133">Transmembrane helix</keyword>
<dbReference type="EMBL" id="CP063212">
    <property type="protein sequence ID" value="QOR47658.1"/>
    <property type="molecule type" value="Genomic_DNA"/>
</dbReference>
<evidence type="ECO:0000256" key="7">
    <source>
        <dbReference type="SAM" id="Phobius"/>
    </source>
</evidence>
<dbReference type="Pfam" id="PF05977">
    <property type="entry name" value="MFS_3"/>
    <property type="match status" value="1"/>
</dbReference>
<accession>A0A7M1R0E5</accession>
<dbReference type="PANTHER" id="PTHR23513">
    <property type="entry name" value="INTEGRAL MEMBRANE EFFLUX PROTEIN-RELATED"/>
    <property type="match status" value="1"/>
</dbReference>
<name>A0A7M1R0E5_9ACTO</name>
<dbReference type="Gene3D" id="1.20.1250.20">
    <property type="entry name" value="MFS general substrate transporter like domains"/>
    <property type="match status" value="1"/>
</dbReference>
<gene>
    <name evidence="8" type="ORF">INS90_10515</name>
</gene>
<dbReference type="InterPro" id="IPR010290">
    <property type="entry name" value="TM_effector"/>
</dbReference>